<dbReference type="Pfam" id="PF00932">
    <property type="entry name" value="LTD"/>
    <property type="match status" value="1"/>
</dbReference>
<feature type="domain" description="LTD" evidence="3">
    <location>
        <begin position="23"/>
        <end position="146"/>
    </location>
</feature>
<feature type="chain" id="PRO_5014908890" description="LTD domain-containing protein" evidence="2">
    <location>
        <begin position="27"/>
        <end position="517"/>
    </location>
</feature>
<dbReference type="AlphaFoldDB" id="A0A2M7XGX5"/>
<evidence type="ECO:0000313" key="4">
    <source>
        <dbReference type="EMBL" id="PJA47127.1"/>
    </source>
</evidence>
<dbReference type="SUPFAM" id="SSF74853">
    <property type="entry name" value="Lamin A/C globular tail domain"/>
    <property type="match status" value="1"/>
</dbReference>
<dbReference type="SUPFAM" id="SSF101756">
    <property type="entry name" value="Hypothetical protein YgiW"/>
    <property type="match status" value="1"/>
</dbReference>
<proteinExistence type="predicted"/>
<comment type="caution">
    <text evidence="4">The sequence shown here is derived from an EMBL/GenBank/DDBJ whole genome shotgun (WGS) entry which is preliminary data.</text>
</comment>
<dbReference type="InterPro" id="IPR001322">
    <property type="entry name" value="Lamin_tail_dom"/>
</dbReference>
<dbReference type="PROSITE" id="PS51841">
    <property type="entry name" value="LTD"/>
    <property type="match status" value="1"/>
</dbReference>
<dbReference type="Gene3D" id="2.60.40.1260">
    <property type="entry name" value="Lamin Tail domain"/>
    <property type="match status" value="1"/>
</dbReference>
<protein>
    <recommendedName>
        <fullName evidence="3">LTD domain-containing protein</fullName>
    </recommendedName>
</protein>
<evidence type="ECO:0000313" key="5">
    <source>
        <dbReference type="Proteomes" id="UP000231263"/>
    </source>
</evidence>
<dbReference type="InterPro" id="IPR036415">
    <property type="entry name" value="Lamin_tail_dom_sf"/>
</dbReference>
<evidence type="ECO:0000256" key="1">
    <source>
        <dbReference type="SAM" id="MobiDB-lite"/>
    </source>
</evidence>
<reference evidence="5" key="1">
    <citation type="submission" date="2017-09" db="EMBL/GenBank/DDBJ databases">
        <title>Depth-based differentiation of microbial function through sediment-hosted aquifers and enrichment of novel symbionts in the deep terrestrial subsurface.</title>
        <authorList>
            <person name="Probst A.J."/>
            <person name="Ladd B."/>
            <person name="Jarett J.K."/>
            <person name="Geller-Mcgrath D.E."/>
            <person name="Sieber C.M.K."/>
            <person name="Emerson J.B."/>
            <person name="Anantharaman K."/>
            <person name="Thomas B.C."/>
            <person name="Malmstrom R."/>
            <person name="Stieglmeier M."/>
            <person name="Klingl A."/>
            <person name="Woyke T."/>
            <person name="Ryan C.M."/>
            <person name="Banfield J.F."/>
        </authorList>
    </citation>
    <scope>NUCLEOTIDE SEQUENCE [LARGE SCALE GENOMIC DNA]</scope>
</reference>
<accession>A0A2M7XGX5</accession>
<sequence>MSKLLYVLPILFLGVLPSLRPLPASAASSVSTPHVLLSEINWAGSGLSNSDEWLELYNQGSTAVDLSGWVITGVATKGEAISFAENTHIDAGGTLLISNFDLESTRTTLNVVPSMATSALSLANTNATIMLAMPDGTVVDEVSYSSPEFGSSSPKASMERNLLDLSWRTSSISLGLNDQSQLGTPGYITLTADSDTSNCVPTTVTPKFEFVMTNLYEHTKTAAQGDNLTENPIVDQPENVSNASEGTNGNGADLSETGTAVHQVITVVGADNESQSNDLQSDVIPKANSGVDSVSGVLTALPGTFGDQIAFVQGIELYFNHADWPDLSLGDELSVQGVFSESRGEQRIKIAEASAISVTGHSDLQPTVVTIAEAQNVVPGTLVQIEGDILEKDGDKLRVSDATGELTVVAQSKTNISWSALTESQVRIVGVMRHLDGEIKLYPRSMQDISSVSIVTPDETATELHTGCPPISPGIIKSASAGPWLGSGLVASSLGALAYWYAKKRKEEGFSLNPLTA</sequence>
<keyword evidence="2" id="KW-0732">Signal</keyword>
<evidence type="ECO:0000256" key="2">
    <source>
        <dbReference type="SAM" id="SignalP"/>
    </source>
</evidence>
<feature type="compositionally biased region" description="Polar residues" evidence="1">
    <location>
        <begin position="238"/>
        <end position="247"/>
    </location>
</feature>
<feature type="signal peptide" evidence="2">
    <location>
        <begin position="1"/>
        <end position="26"/>
    </location>
</feature>
<dbReference type="InterPro" id="IPR036700">
    <property type="entry name" value="BOBF_sf"/>
</dbReference>
<organism evidence="4 5">
    <name type="scientific">Candidatus Uhrbacteria bacterium CG_4_9_14_3_um_filter_41_35</name>
    <dbReference type="NCBI Taxonomy" id="1975034"/>
    <lineage>
        <taxon>Bacteria</taxon>
        <taxon>Candidatus Uhriibacteriota</taxon>
    </lineage>
</organism>
<gene>
    <name evidence="4" type="ORF">CO173_00085</name>
</gene>
<feature type="region of interest" description="Disordered" evidence="1">
    <location>
        <begin position="228"/>
        <end position="255"/>
    </location>
</feature>
<dbReference type="Proteomes" id="UP000231263">
    <property type="component" value="Unassembled WGS sequence"/>
</dbReference>
<dbReference type="EMBL" id="PFWT01000001">
    <property type="protein sequence ID" value="PJA47127.1"/>
    <property type="molecule type" value="Genomic_DNA"/>
</dbReference>
<name>A0A2M7XGX5_9BACT</name>
<evidence type="ECO:0000259" key="3">
    <source>
        <dbReference type="PROSITE" id="PS51841"/>
    </source>
</evidence>